<feature type="region of interest" description="Disordered" evidence="1">
    <location>
        <begin position="138"/>
        <end position="161"/>
    </location>
</feature>
<feature type="compositionally biased region" description="Basic and acidic residues" evidence="1">
    <location>
        <begin position="145"/>
        <end position="154"/>
    </location>
</feature>
<sequence length="161" mass="16757">MMQGSASAEVPKLWGGPPLEGHGGRFGGSQQAGPAPMEDGEGAPPSPIPPPALLWPHPQLRPWHPAPHLTSAPVSLLLHVRLGSRLLVPTVARLWLCSPPHTHLQLRPQPQPRCPCPHSPIPPPPSPGAAAPLLAVGGTWTGGRGGHDPQKLGDHCPSVCS</sequence>
<reference evidence="2 3" key="1">
    <citation type="submission" date="2019-04" db="EMBL/GenBank/DDBJ databases">
        <title>Draft genome of the big-headed turtle Platysternon megacephalum.</title>
        <authorList>
            <person name="Gong S."/>
        </authorList>
    </citation>
    <scope>NUCLEOTIDE SEQUENCE [LARGE SCALE GENOMIC DNA]</scope>
    <source>
        <strain evidence="2">DO16091913</strain>
        <tissue evidence="2">Muscle</tissue>
    </source>
</reference>
<protein>
    <submittedName>
        <fullName evidence="2">Dual specificity protein phosphatase 23-like</fullName>
    </submittedName>
</protein>
<dbReference type="Proteomes" id="UP000297703">
    <property type="component" value="Unassembled WGS sequence"/>
</dbReference>
<dbReference type="AlphaFoldDB" id="A0A4D9DP07"/>
<comment type="caution">
    <text evidence="2">The sequence shown here is derived from an EMBL/GenBank/DDBJ whole genome shotgun (WGS) entry which is preliminary data.</text>
</comment>
<organism evidence="2 3">
    <name type="scientific">Platysternon megacephalum</name>
    <name type="common">big-headed turtle</name>
    <dbReference type="NCBI Taxonomy" id="55544"/>
    <lineage>
        <taxon>Eukaryota</taxon>
        <taxon>Metazoa</taxon>
        <taxon>Chordata</taxon>
        <taxon>Craniata</taxon>
        <taxon>Vertebrata</taxon>
        <taxon>Euteleostomi</taxon>
        <taxon>Archelosauria</taxon>
        <taxon>Testudinata</taxon>
        <taxon>Testudines</taxon>
        <taxon>Cryptodira</taxon>
        <taxon>Durocryptodira</taxon>
        <taxon>Testudinoidea</taxon>
        <taxon>Platysternidae</taxon>
        <taxon>Platysternon</taxon>
    </lineage>
</organism>
<name>A0A4D9DP07_9SAUR</name>
<keyword evidence="3" id="KW-1185">Reference proteome</keyword>
<evidence type="ECO:0000313" key="2">
    <source>
        <dbReference type="EMBL" id="TFJ98061.1"/>
    </source>
</evidence>
<gene>
    <name evidence="2" type="ORF">DR999_PMT20049</name>
</gene>
<feature type="region of interest" description="Disordered" evidence="1">
    <location>
        <begin position="1"/>
        <end position="51"/>
    </location>
</feature>
<evidence type="ECO:0000313" key="3">
    <source>
        <dbReference type="Proteomes" id="UP000297703"/>
    </source>
</evidence>
<accession>A0A4D9DP07</accession>
<evidence type="ECO:0000256" key="1">
    <source>
        <dbReference type="SAM" id="MobiDB-lite"/>
    </source>
</evidence>
<proteinExistence type="predicted"/>
<reference evidence="2 3" key="2">
    <citation type="submission" date="2019-04" db="EMBL/GenBank/DDBJ databases">
        <title>The genome sequence of big-headed turtle.</title>
        <authorList>
            <person name="Gong S."/>
        </authorList>
    </citation>
    <scope>NUCLEOTIDE SEQUENCE [LARGE SCALE GENOMIC DNA]</scope>
    <source>
        <strain evidence="2">DO16091913</strain>
        <tissue evidence="2">Muscle</tissue>
    </source>
</reference>
<dbReference type="EMBL" id="QXTE01000433">
    <property type="protein sequence ID" value="TFJ98061.1"/>
    <property type="molecule type" value="Genomic_DNA"/>
</dbReference>